<dbReference type="AlphaFoldDB" id="A0AAN7G9J6"/>
<evidence type="ECO:0000256" key="8">
    <source>
        <dbReference type="ARBA" id="ARBA00023163"/>
    </source>
</evidence>
<dbReference type="Pfam" id="PF05699">
    <property type="entry name" value="Dimer_Tnp_hAT"/>
    <property type="match status" value="1"/>
</dbReference>
<dbReference type="SMART" id="SM00614">
    <property type="entry name" value="ZnF_BED"/>
    <property type="match status" value="1"/>
</dbReference>
<dbReference type="Pfam" id="PF02892">
    <property type="entry name" value="zf-BED"/>
    <property type="match status" value="1"/>
</dbReference>
<evidence type="ECO:0000256" key="4">
    <source>
        <dbReference type="ARBA" id="ARBA00022771"/>
    </source>
</evidence>
<dbReference type="InterPro" id="IPR025525">
    <property type="entry name" value="hAT-like_transposase_RNase-H"/>
</dbReference>
<organism evidence="13 14">
    <name type="scientific">Quercus rubra</name>
    <name type="common">Northern red oak</name>
    <name type="synonym">Quercus borealis</name>
    <dbReference type="NCBI Taxonomy" id="3512"/>
    <lineage>
        <taxon>Eukaryota</taxon>
        <taxon>Viridiplantae</taxon>
        <taxon>Streptophyta</taxon>
        <taxon>Embryophyta</taxon>
        <taxon>Tracheophyta</taxon>
        <taxon>Spermatophyta</taxon>
        <taxon>Magnoliopsida</taxon>
        <taxon>eudicotyledons</taxon>
        <taxon>Gunneridae</taxon>
        <taxon>Pentapetalae</taxon>
        <taxon>rosids</taxon>
        <taxon>fabids</taxon>
        <taxon>Fagales</taxon>
        <taxon>Fagaceae</taxon>
        <taxon>Quercus</taxon>
    </lineage>
</organism>
<feature type="region of interest" description="Disordered" evidence="11">
    <location>
        <begin position="757"/>
        <end position="802"/>
    </location>
</feature>
<dbReference type="EMBL" id="JAXUIC010000001">
    <property type="protein sequence ID" value="KAK4605841.1"/>
    <property type="molecule type" value="Genomic_DNA"/>
</dbReference>
<keyword evidence="6" id="KW-0805">Transcription regulation</keyword>
<dbReference type="InterPro" id="IPR003656">
    <property type="entry name" value="Znf_BED"/>
</dbReference>
<name>A0AAN7G9J6_QUERU</name>
<dbReference type="GO" id="GO:0008270">
    <property type="term" value="F:zinc ion binding"/>
    <property type="evidence" value="ECO:0007669"/>
    <property type="project" value="UniProtKB-KW"/>
</dbReference>
<keyword evidence="14" id="KW-1185">Reference proteome</keyword>
<keyword evidence="4 10" id="KW-0863">Zinc-finger</keyword>
<keyword evidence="5" id="KW-0862">Zinc</keyword>
<evidence type="ECO:0000313" key="13">
    <source>
        <dbReference type="EMBL" id="KAK4605841.1"/>
    </source>
</evidence>
<evidence type="ECO:0000256" key="3">
    <source>
        <dbReference type="ARBA" id="ARBA00022723"/>
    </source>
</evidence>
<evidence type="ECO:0000256" key="7">
    <source>
        <dbReference type="ARBA" id="ARBA00023125"/>
    </source>
</evidence>
<evidence type="ECO:0000256" key="6">
    <source>
        <dbReference type="ARBA" id="ARBA00023015"/>
    </source>
</evidence>
<dbReference type="GO" id="GO:0003677">
    <property type="term" value="F:DNA binding"/>
    <property type="evidence" value="ECO:0007669"/>
    <property type="project" value="UniProtKB-KW"/>
</dbReference>
<evidence type="ECO:0000256" key="11">
    <source>
        <dbReference type="SAM" id="MobiDB-lite"/>
    </source>
</evidence>
<evidence type="ECO:0000259" key="12">
    <source>
        <dbReference type="PROSITE" id="PS50808"/>
    </source>
</evidence>
<protein>
    <recommendedName>
        <fullName evidence="12">BED-type domain-containing protein</fullName>
    </recommendedName>
</protein>
<sequence length="802" mass="91381">MTTTITTIIVIIIITTWVCIPFRTIDLSGVLHHLQLKGFKTLLGYTYQNQNQIFYTPPYSAQTQAEPVAQAVPTATPTNAEVPPLLPKGKGNVCNNRKKSIVWDHFEKVDIGEGHFKAVCNYCQKTYLADSKGHGTANLLNHTPICVKNPNRKTLKGQQTLAFEPKMDGEERFQLIPTAFTVEASRKALAKMVIIDELPFRFVEGYGFQRYATTLQPKLRIRDISSRQTVARDVISIYGVEREKLRGALKGRRVCLTMDTWTSIQNMCYMSLTGHFIGDDWKLHKRILNICQVEDHKGETIGRKIEMSLCEWGINGIFTLKVDNASSNGATIKFLENVTKNWEGTILEHEFLHMRCCAHILNLIVGDGMREINASKVREAVRYVKSSPNRNQTFVGFVERLGIESKSLLFLDVPTRWNFTYLMLETAQKFEKVFIRMDFEDDSYSSYFMNKENSGGMGSPSSIDFQNCRTFVGFLKLFYNATKKFLGSSYVTANTFFDEMFVTQENISHLSKSQNHLLKNMATKMESKFDKYWEKGDKMNHLLYVAVILDLRKKLRFLKFCFSKVYRNEMADVTVELVKGSLVKLYDFYSRIDSPNVQVPSGSERTHIKGESIGCSDPYAMVNSRFDRFLEAEQSMGCSNEIDKYLAKNCESRRGDVKFEILGWWKANLDRYQVLSKLAMDVLAVPISTIASESAFSTGGCILDPFRSSLSPLMVQNLVCTQDWFQALVPISFRKSKDEVEALEDEFHDLVIRQATIGGGSSSSSKDKDRDQGHLEARASPEEVKIEIKTKVTPRQEPYQNK</sequence>
<comment type="caution">
    <text evidence="13">The sequence shown here is derived from an EMBL/GenBank/DDBJ whole genome shotgun (WGS) entry which is preliminary data.</text>
</comment>
<dbReference type="SUPFAM" id="SSF57667">
    <property type="entry name" value="beta-beta-alpha zinc fingers"/>
    <property type="match status" value="1"/>
</dbReference>
<accession>A0AAN7G9J6</accession>
<reference evidence="13 14" key="1">
    <citation type="journal article" date="2023" name="G3 (Bethesda)">
        <title>A haplotype-resolved chromosome-scale genome for Quercus rubra L. provides insights into the genetics of adaptive traits for red oak species.</title>
        <authorList>
            <person name="Kapoor B."/>
            <person name="Jenkins J."/>
            <person name="Schmutz J."/>
            <person name="Zhebentyayeva T."/>
            <person name="Kuelheim C."/>
            <person name="Coggeshall M."/>
            <person name="Heim C."/>
            <person name="Lasky J.R."/>
            <person name="Leites L."/>
            <person name="Islam-Faridi N."/>
            <person name="Romero-Severson J."/>
            <person name="DeLeo V.L."/>
            <person name="Lucas S.M."/>
            <person name="Lazic D."/>
            <person name="Gailing O."/>
            <person name="Carlson J."/>
            <person name="Staton M."/>
        </authorList>
    </citation>
    <scope>NUCLEOTIDE SEQUENCE [LARGE SCALE GENOMIC DNA]</scope>
    <source>
        <strain evidence="13">Pseudo-F2</strain>
    </source>
</reference>
<dbReference type="SUPFAM" id="SSF53098">
    <property type="entry name" value="Ribonuclease H-like"/>
    <property type="match status" value="1"/>
</dbReference>
<evidence type="ECO:0000313" key="14">
    <source>
        <dbReference type="Proteomes" id="UP001324115"/>
    </source>
</evidence>
<dbReference type="PANTHER" id="PTHR46481">
    <property type="entry name" value="ZINC FINGER BED DOMAIN-CONTAINING PROTEIN 4"/>
    <property type="match status" value="1"/>
</dbReference>
<evidence type="ECO:0000256" key="2">
    <source>
        <dbReference type="ARBA" id="ARBA00011738"/>
    </source>
</evidence>
<feature type="domain" description="BED-type" evidence="12">
    <location>
        <begin position="97"/>
        <end position="158"/>
    </location>
</feature>
<evidence type="ECO:0000256" key="9">
    <source>
        <dbReference type="ARBA" id="ARBA00023242"/>
    </source>
</evidence>
<dbReference type="Proteomes" id="UP001324115">
    <property type="component" value="Unassembled WGS sequence"/>
</dbReference>
<dbReference type="GO" id="GO:0046983">
    <property type="term" value="F:protein dimerization activity"/>
    <property type="evidence" value="ECO:0007669"/>
    <property type="project" value="InterPro"/>
</dbReference>
<keyword evidence="9" id="KW-0539">Nucleus</keyword>
<dbReference type="InterPro" id="IPR008906">
    <property type="entry name" value="HATC_C_dom"/>
</dbReference>
<comment type="subcellular location">
    <subcellularLocation>
        <location evidence="1">Nucleus</location>
    </subcellularLocation>
</comment>
<evidence type="ECO:0000256" key="1">
    <source>
        <dbReference type="ARBA" id="ARBA00004123"/>
    </source>
</evidence>
<evidence type="ECO:0000256" key="5">
    <source>
        <dbReference type="ARBA" id="ARBA00022833"/>
    </source>
</evidence>
<evidence type="ECO:0000256" key="10">
    <source>
        <dbReference type="PROSITE-ProRule" id="PRU00027"/>
    </source>
</evidence>
<keyword evidence="8" id="KW-0804">Transcription</keyword>
<keyword evidence="3" id="KW-0479">Metal-binding</keyword>
<dbReference type="PANTHER" id="PTHR46481:SF8">
    <property type="entry name" value="ZINC FINGER BED DOMAIN-CONTAINING PROTEIN RICESLEEPER 1-LIKE"/>
    <property type="match status" value="1"/>
</dbReference>
<proteinExistence type="predicted"/>
<dbReference type="PROSITE" id="PS50808">
    <property type="entry name" value="ZF_BED"/>
    <property type="match status" value="1"/>
</dbReference>
<comment type="subunit">
    <text evidence="2">Homodimer.</text>
</comment>
<feature type="compositionally biased region" description="Basic and acidic residues" evidence="11">
    <location>
        <begin position="765"/>
        <end position="790"/>
    </location>
</feature>
<dbReference type="InterPro" id="IPR012337">
    <property type="entry name" value="RNaseH-like_sf"/>
</dbReference>
<gene>
    <name evidence="13" type="ORF">RGQ29_000218</name>
</gene>
<dbReference type="GO" id="GO:0005634">
    <property type="term" value="C:nucleus"/>
    <property type="evidence" value="ECO:0007669"/>
    <property type="project" value="UniProtKB-SubCell"/>
</dbReference>
<keyword evidence="7" id="KW-0238">DNA-binding</keyword>
<dbReference type="InterPro" id="IPR036236">
    <property type="entry name" value="Znf_C2H2_sf"/>
</dbReference>
<dbReference type="InterPro" id="IPR052035">
    <property type="entry name" value="ZnF_BED_domain_contain"/>
</dbReference>
<dbReference type="Pfam" id="PF14372">
    <property type="entry name" value="hAT-like_RNase-H"/>
    <property type="match status" value="1"/>
</dbReference>